<dbReference type="InterPro" id="IPR001455">
    <property type="entry name" value="TusA-like"/>
</dbReference>
<name>A0A1I7GCN4_9FIRM</name>
<dbReference type="Pfam" id="PF01206">
    <property type="entry name" value="TusA"/>
    <property type="match status" value="1"/>
</dbReference>
<proteinExistence type="predicted"/>
<dbReference type="Proteomes" id="UP000198817">
    <property type="component" value="Unassembled WGS sequence"/>
</dbReference>
<dbReference type="RefSeq" id="WP_090163115.1">
    <property type="nucleotide sequence ID" value="NZ_CACVNK010000003.1"/>
</dbReference>
<accession>A0A1I7GCN4</accession>
<organism evidence="2 3">
    <name type="scientific">Eubacterium pyruvativorans</name>
    <dbReference type="NCBI Taxonomy" id="155865"/>
    <lineage>
        <taxon>Bacteria</taxon>
        <taxon>Bacillati</taxon>
        <taxon>Bacillota</taxon>
        <taxon>Clostridia</taxon>
        <taxon>Eubacteriales</taxon>
        <taxon>Eubacteriaceae</taxon>
        <taxon>Eubacterium</taxon>
    </lineage>
</organism>
<dbReference type="OrthoDB" id="9801500at2"/>
<feature type="domain" description="UPF0033" evidence="1">
    <location>
        <begin position="4"/>
        <end position="70"/>
    </location>
</feature>
<evidence type="ECO:0000313" key="3">
    <source>
        <dbReference type="Proteomes" id="UP000198817"/>
    </source>
</evidence>
<dbReference type="AlphaFoldDB" id="A0A1I7GCN4"/>
<dbReference type="InterPro" id="IPR003787">
    <property type="entry name" value="Sulphur_relay_DsrE/F-like"/>
</dbReference>
<dbReference type="SUPFAM" id="SSF64307">
    <property type="entry name" value="SirA-like"/>
    <property type="match status" value="1"/>
</dbReference>
<dbReference type="NCBIfam" id="TIGR03527">
    <property type="entry name" value="selenium_YedF"/>
    <property type="match status" value="1"/>
</dbReference>
<dbReference type="Gene3D" id="3.30.110.40">
    <property type="entry name" value="TusA-like domain"/>
    <property type="match status" value="1"/>
</dbReference>
<dbReference type="GeneID" id="78354443"/>
<evidence type="ECO:0000313" key="2">
    <source>
        <dbReference type="EMBL" id="SFU46217.1"/>
    </source>
</evidence>
<dbReference type="EMBL" id="FPBT01000006">
    <property type="protein sequence ID" value="SFU46217.1"/>
    <property type="molecule type" value="Genomic_DNA"/>
</dbReference>
<dbReference type="InterPro" id="IPR019870">
    <property type="entry name" value="Se_metab_YedF"/>
</dbReference>
<dbReference type="SUPFAM" id="SSF75169">
    <property type="entry name" value="DsrEFH-like"/>
    <property type="match status" value="1"/>
</dbReference>
<protein>
    <submittedName>
        <fullName evidence="2">Selenium metabolism protein YedF</fullName>
    </submittedName>
</protein>
<evidence type="ECO:0000259" key="1">
    <source>
        <dbReference type="Pfam" id="PF01206"/>
    </source>
</evidence>
<dbReference type="Pfam" id="PF02635">
    <property type="entry name" value="DsrE"/>
    <property type="match status" value="1"/>
</dbReference>
<dbReference type="Gene3D" id="3.40.1260.10">
    <property type="entry name" value="DsrEFH-like"/>
    <property type="match status" value="1"/>
</dbReference>
<gene>
    <name evidence="2" type="ORF">SAMN05216508_10621</name>
</gene>
<dbReference type="STRING" id="155865.SAMN05216515_10721"/>
<dbReference type="InterPro" id="IPR036868">
    <property type="entry name" value="TusA-like_sf"/>
</dbReference>
<sequence>MEKKVVDAMGKVCPIPVVMAKKAVTALTEPAEVEVHVDNTTSVENLKRLASSLGVTAAEATIGENHYTVTFHADAGAIEGAAGAAAQEVVDACSNTGAGLVYAIGTEVMGQGDDELGAQLMKTFMYALRSADVLPEKILFFNTGAKLTAEGSPVLEDLQAMEEEGVQIMTCGVCAGHFGLKEKIQAGIISNMYEIVETMNAASKVVRI</sequence>
<dbReference type="InterPro" id="IPR027396">
    <property type="entry name" value="DsrEFH-like"/>
</dbReference>
<keyword evidence="3" id="KW-1185">Reference proteome</keyword>
<reference evidence="2 3" key="1">
    <citation type="submission" date="2016-10" db="EMBL/GenBank/DDBJ databases">
        <authorList>
            <person name="de Groot N.N."/>
        </authorList>
    </citation>
    <scope>NUCLEOTIDE SEQUENCE [LARGE SCALE GENOMIC DNA]</scope>
    <source>
        <strain evidence="2 3">KHGC13</strain>
    </source>
</reference>